<organism evidence="1 2">
    <name type="scientific">Colocasia esculenta</name>
    <name type="common">Wild taro</name>
    <name type="synonym">Arum esculentum</name>
    <dbReference type="NCBI Taxonomy" id="4460"/>
    <lineage>
        <taxon>Eukaryota</taxon>
        <taxon>Viridiplantae</taxon>
        <taxon>Streptophyta</taxon>
        <taxon>Embryophyta</taxon>
        <taxon>Tracheophyta</taxon>
        <taxon>Spermatophyta</taxon>
        <taxon>Magnoliopsida</taxon>
        <taxon>Liliopsida</taxon>
        <taxon>Araceae</taxon>
        <taxon>Aroideae</taxon>
        <taxon>Colocasieae</taxon>
        <taxon>Colocasia</taxon>
    </lineage>
</organism>
<gene>
    <name evidence="1" type="ORF">Taro_001453</name>
</gene>
<proteinExistence type="predicted"/>
<protein>
    <submittedName>
        <fullName evidence="1">Uncharacterized protein</fullName>
    </submittedName>
</protein>
<accession>A0A843TG77</accession>
<comment type="caution">
    <text evidence="1">The sequence shown here is derived from an EMBL/GenBank/DDBJ whole genome shotgun (WGS) entry which is preliminary data.</text>
</comment>
<dbReference type="EMBL" id="NMUH01000030">
    <property type="protein sequence ID" value="MQL69157.1"/>
    <property type="molecule type" value="Genomic_DNA"/>
</dbReference>
<reference evidence="1" key="1">
    <citation type="submission" date="2017-07" db="EMBL/GenBank/DDBJ databases">
        <title>Taro Niue Genome Assembly and Annotation.</title>
        <authorList>
            <person name="Atibalentja N."/>
            <person name="Keating K."/>
            <person name="Fields C.J."/>
        </authorList>
    </citation>
    <scope>NUCLEOTIDE SEQUENCE</scope>
    <source>
        <strain evidence="1">Niue_2</strain>
        <tissue evidence="1">Leaf</tissue>
    </source>
</reference>
<keyword evidence="2" id="KW-1185">Reference proteome</keyword>
<dbReference type="Proteomes" id="UP000652761">
    <property type="component" value="Unassembled WGS sequence"/>
</dbReference>
<name>A0A843TG77_COLES</name>
<sequence>MAVPKKCTSTLLACPCRVTARWLAFQQGSSVSSKRVLRLLLGAHAMSVVASSLVLRLSSSLAARSCGCVAKAERAYVWCGLHRCRVVVCGAGRRCPCLVGCPLVVGVCTVLVVCLASRACASLCTVLYTVSVFARAKQILVCRVAPLVERCYTCLWLLSALCWLVVNSGELLPEFFSVGSCGSKVFPEQCLGGSGGGSPRTCLRYFCSSARCSVFSDGPCCWPFRLCVLVKRFFPGVLSVHFRLPLCCPCGLKCVVWLGYVLVRFSQDGSWRFWWRFSTELPCVVLVVAALSLSVGMSCRCCRLDCLCDSLLGCCQSRCGAFDCVSGRGAGQLRWWDLVCPRGRVVFFASRALRALPDGGLDEACGVSSSSIFRGLLGLVVLYHGFWCRVAHRGDLHDEGLFPLSCLEVELVALLVRIVSLWAIGRGDLLCHLLLCWFLVAWLDDVGQRALCSV</sequence>
<dbReference type="AlphaFoldDB" id="A0A843TG77"/>
<evidence type="ECO:0000313" key="1">
    <source>
        <dbReference type="EMBL" id="MQL69157.1"/>
    </source>
</evidence>
<evidence type="ECO:0000313" key="2">
    <source>
        <dbReference type="Proteomes" id="UP000652761"/>
    </source>
</evidence>